<protein>
    <submittedName>
        <fullName evidence="2">Competence/damage-inducible protein cinA</fullName>
    </submittedName>
</protein>
<comment type="caution">
    <text evidence="2">The sequence shown here is derived from an EMBL/GenBank/DDBJ whole genome shotgun (WGS) entry which is preliminary data.</text>
</comment>
<dbReference type="NCBIfam" id="TIGR00199">
    <property type="entry name" value="PncC_domain"/>
    <property type="match status" value="1"/>
</dbReference>
<dbReference type="EMBL" id="QEKY01000006">
    <property type="protein sequence ID" value="PVZ11558.1"/>
    <property type="molecule type" value="Genomic_DNA"/>
</dbReference>
<dbReference type="RefSeq" id="WP_116679081.1">
    <property type="nucleotide sequence ID" value="NZ_JBGXZY010000087.1"/>
</dbReference>
<dbReference type="AlphaFoldDB" id="A0A2U1FHC9"/>
<gene>
    <name evidence="2" type="ORF">C7382_10618</name>
</gene>
<evidence type="ECO:0000313" key="2">
    <source>
        <dbReference type="EMBL" id="PVZ11558.1"/>
    </source>
</evidence>
<name>A0A2U1FHC9_9PORP</name>
<dbReference type="InterPro" id="IPR008136">
    <property type="entry name" value="CinA_C"/>
</dbReference>
<dbReference type="Gene3D" id="3.90.950.20">
    <property type="entry name" value="CinA-like"/>
    <property type="match status" value="1"/>
</dbReference>
<dbReference type="Pfam" id="PF02464">
    <property type="entry name" value="CinA"/>
    <property type="match status" value="1"/>
</dbReference>
<sequence length="167" mass="17068">MDTSFLSELTSLLASSGLTVATAESCTGGSVAAALTHQAGASAFFRGAVVAYQNDIKKKLLSVSSTDIERYTAVCEPVALAMAEGVRRLLGADIGISTTGVAGPSGGSTEIPVGTVWIGWATADGSSAHCLQISGTRAEVIAEAGHQALLTIFDLCKNKLQSLITHK</sequence>
<proteinExistence type="predicted"/>
<keyword evidence="3" id="KW-1185">Reference proteome</keyword>
<accession>A0A2U1FHC9</accession>
<dbReference type="OrthoDB" id="9801454at2"/>
<dbReference type="Proteomes" id="UP000245462">
    <property type="component" value="Unassembled WGS sequence"/>
</dbReference>
<feature type="domain" description="CinA C-terminal" evidence="1">
    <location>
        <begin position="6"/>
        <end position="153"/>
    </location>
</feature>
<reference evidence="2 3" key="1">
    <citation type="submission" date="2018-04" db="EMBL/GenBank/DDBJ databases">
        <title>Genomic Encyclopedia of Type Strains, Phase IV (KMG-IV): sequencing the most valuable type-strain genomes for metagenomic binning, comparative biology and taxonomic classification.</title>
        <authorList>
            <person name="Goeker M."/>
        </authorList>
    </citation>
    <scope>NUCLEOTIDE SEQUENCE [LARGE SCALE GENOMIC DNA]</scope>
    <source>
        <strain evidence="2 3">DSM 28520</strain>
    </source>
</reference>
<dbReference type="GeneID" id="94550525"/>
<evidence type="ECO:0000313" key="3">
    <source>
        <dbReference type="Proteomes" id="UP000245462"/>
    </source>
</evidence>
<evidence type="ECO:0000259" key="1">
    <source>
        <dbReference type="Pfam" id="PF02464"/>
    </source>
</evidence>
<dbReference type="SUPFAM" id="SSF142433">
    <property type="entry name" value="CinA-like"/>
    <property type="match status" value="1"/>
</dbReference>
<dbReference type="InterPro" id="IPR036653">
    <property type="entry name" value="CinA-like_C"/>
</dbReference>
<organism evidence="2 3">
    <name type="scientific">Porphyromonas loveana</name>
    <dbReference type="NCBI Taxonomy" id="1884669"/>
    <lineage>
        <taxon>Bacteria</taxon>
        <taxon>Pseudomonadati</taxon>
        <taxon>Bacteroidota</taxon>
        <taxon>Bacteroidia</taxon>
        <taxon>Bacteroidales</taxon>
        <taxon>Porphyromonadaceae</taxon>
        <taxon>Porphyromonas</taxon>
    </lineage>
</organism>